<dbReference type="GO" id="GO:0008299">
    <property type="term" value="P:isoprenoid biosynthetic process"/>
    <property type="evidence" value="ECO:0007669"/>
    <property type="project" value="InterPro"/>
</dbReference>
<protein>
    <recommendedName>
        <fullName evidence="8">Polyprenyl synthetase family protein</fullName>
    </recommendedName>
</protein>
<keyword evidence="3 6" id="KW-0808">Transferase</keyword>
<comment type="cofactor">
    <cofactor evidence="1">
        <name>Mg(2+)</name>
        <dbReference type="ChEBI" id="CHEBI:18420"/>
    </cofactor>
</comment>
<evidence type="ECO:0000256" key="6">
    <source>
        <dbReference type="RuleBase" id="RU004466"/>
    </source>
</evidence>
<dbReference type="InterPro" id="IPR033749">
    <property type="entry name" value="Polyprenyl_synt_CS"/>
</dbReference>
<dbReference type="PANTHER" id="PTHR12001">
    <property type="entry name" value="GERANYLGERANYL PYROPHOSPHATE SYNTHASE"/>
    <property type="match status" value="1"/>
</dbReference>
<dbReference type="SUPFAM" id="SSF48576">
    <property type="entry name" value="Terpenoid synthases"/>
    <property type="match status" value="1"/>
</dbReference>
<name>A0A7J3VT54_CALS0</name>
<comment type="similarity">
    <text evidence="2 6">Belongs to the FPP/GGPP synthase family.</text>
</comment>
<comment type="caution">
    <text evidence="7">The sequence shown here is derived from an EMBL/GenBank/DDBJ whole genome shotgun (WGS) entry which is preliminary data.</text>
</comment>
<keyword evidence="4" id="KW-0479">Metal-binding</keyword>
<dbReference type="GO" id="GO:0004659">
    <property type="term" value="F:prenyltransferase activity"/>
    <property type="evidence" value="ECO:0007669"/>
    <property type="project" value="InterPro"/>
</dbReference>
<dbReference type="GO" id="GO:0046872">
    <property type="term" value="F:metal ion binding"/>
    <property type="evidence" value="ECO:0007669"/>
    <property type="project" value="UniProtKB-KW"/>
</dbReference>
<dbReference type="Gene3D" id="1.10.600.10">
    <property type="entry name" value="Farnesyl Diphosphate Synthase"/>
    <property type="match status" value="1"/>
</dbReference>
<dbReference type="EMBL" id="DRXH01000026">
    <property type="protein sequence ID" value="HHM43796.1"/>
    <property type="molecule type" value="Genomic_DNA"/>
</dbReference>
<evidence type="ECO:0000256" key="5">
    <source>
        <dbReference type="ARBA" id="ARBA00022842"/>
    </source>
</evidence>
<dbReference type="InterPro" id="IPR008949">
    <property type="entry name" value="Isoprenoid_synthase_dom_sf"/>
</dbReference>
<evidence type="ECO:0000313" key="7">
    <source>
        <dbReference type="EMBL" id="HHM43796.1"/>
    </source>
</evidence>
<dbReference type="SFLD" id="SFLDS00005">
    <property type="entry name" value="Isoprenoid_Synthase_Type_I"/>
    <property type="match status" value="1"/>
</dbReference>
<dbReference type="Pfam" id="PF00348">
    <property type="entry name" value="polyprenyl_synt"/>
    <property type="match status" value="1"/>
</dbReference>
<evidence type="ECO:0000256" key="4">
    <source>
        <dbReference type="ARBA" id="ARBA00022723"/>
    </source>
</evidence>
<proteinExistence type="inferred from homology"/>
<keyword evidence="5" id="KW-0460">Magnesium</keyword>
<dbReference type="InterPro" id="IPR000092">
    <property type="entry name" value="Polyprenyl_synt"/>
</dbReference>
<dbReference type="PROSITE" id="PS00723">
    <property type="entry name" value="POLYPRENYL_SYNTHASE_1"/>
    <property type="match status" value="1"/>
</dbReference>
<evidence type="ECO:0008006" key="8">
    <source>
        <dbReference type="Google" id="ProtNLM"/>
    </source>
</evidence>
<evidence type="ECO:0000256" key="3">
    <source>
        <dbReference type="ARBA" id="ARBA00022679"/>
    </source>
</evidence>
<sequence>MNTVLERTPLDNLLIGLKTDLEKNLLDKLSGRSDRFLIERAVSGGKRLRPILLLTVFKALGGREYQKALDVAVALELAHSASLVHDDIIDLDKSRRGGRTLWAQIGMGKAVLQGHRIINFAFEIVLDIGVEMARIFLDAWERASKGILDEVLNRSVLTERLYMFMIREKTASLFEAAAHAGALLAGASHDQTELMRRYGLEVGTVYQLADDLEELYVKKRMGRALYVVQEMRDRFLHLILASKTGNTKGVFRAVAPLNPGEEFMKRQMVEKLKSSINLASSSLIPETPYKQLLQHLPMYFVRQMFGEARSHV</sequence>
<evidence type="ECO:0000256" key="2">
    <source>
        <dbReference type="ARBA" id="ARBA00006706"/>
    </source>
</evidence>
<dbReference type="AlphaFoldDB" id="A0A7J3VT54"/>
<organism evidence="7">
    <name type="scientific">Caldiarchaeum subterraneum</name>
    <dbReference type="NCBI Taxonomy" id="311458"/>
    <lineage>
        <taxon>Archaea</taxon>
        <taxon>Nitrososphaerota</taxon>
        <taxon>Candidatus Caldarchaeales</taxon>
        <taxon>Candidatus Caldarchaeaceae</taxon>
        <taxon>Candidatus Caldarchaeum</taxon>
    </lineage>
</organism>
<accession>A0A7J3VT54</accession>
<dbReference type="PANTHER" id="PTHR12001:SF85">
    <property type="entry name" value="SHORT CHAIN ISOPRENYL DIPHOSPHATE SYNTHASE"/>
    <property type="match status" value="1"/>
</dbReference>
<reference evidence="7" key="1">
    <citation type="journal article" date="2020" name="mSystems">
        <title>Genome- and Community-Level Interaction Insights into Carbon Utilization and Element Cycling Functions of Hydrothermarchaeota in Hydrothermal Sediment.</title>
        <authorList>
            <person name="Zhou Z."/>
            <person name="Liu Y."/>
            <person name="Xu W."/>
            <person name="Pan J."/>
            <person name="Luo Z.H."/>
            <person name="Li M."/>
        </authorList>
    </citation>
    <scope>NUCLEOTIDE SEQUENCE [LARGE SCALE GENOMIC DNA]</scope>
    <source>
        <strain evidence="7">SpSt-1074</strain>
    </source>
</reference>
<gene>
    <name evidence="7" type="ORF">ENM31_00665</name>
</gene>
<evidence type="ECO:0000256" key="1">
    <source>
        <dbReference type="ARBA" id="ARBA00001946"/>
    </source>
</evidence>